<evidence type="ECO:0008006" key="5">
    <source>
        <dbReference type="Google" id="ProtNLM"/>
    </source>
</evidence>
<gene>
    <name evidence="3" type="ORF">VNO78_14190</name>
</gene>
<reference evidence="3 4" key="1">
    <citation type="submission" date="2024-01" db="EMBL/GenBank/DDBJ databases">
        <title>The genomes of 5 underutilized Papilionoideae crops provide insights into root nodulation and disease resistanc.</title>
        <authorList>
            <person name="Jiang F."/>
        </authorList>
    </citation>
    <scope>NUCLEOTIDE SEQUENCE [LARGE SCALE GENOMIC DNA]</scope>
    <source>
        <strain evidence="3">DUOXIRENSHENG_FW03</strain>
        <tissue evidence="3">Leaves</tissue>
    </source>
</reference>
<feature type="chain" id="PRO_5042996610" description="CheW-like domain-containing protein" evidence="2">
    <location>
        <begin position="21"/>
        <end position="164"/>
    </location>
</feature>
<dbReference type="Proteomes" id="UP001386955">
    <property type="component" value="Unassembled WGS sequence"/>
</dbReference>
<keyword evidence="1" id="KW-1133">Transmembrane helix</keyword>
<protein>
    <recommendedName>
        <fullName evidence="5">CheW-like domain-containing protein</fullName>
    </recommendedName>
</protein>
<dbReference type="AlphaFoldDB" id="A0AAN9SRZ9"/>
<dbReference type="EMBL" id="JAYMYS010000003">
    <property type="protein sequence ID" value="KAK7402152.1"/>
    <property type="molecule type" value="Genomic_DNA"/>
</dbReference>
<keyword evidence="4" id="KW-1185">Reference proteome</keyword>
<name>A0AAN9SRZ9_PSOTE</name>
<evidence type="ECO:0000313" key="4">
    <source>
        <dbReference type="Proteomes" id="UP001386955"/>
    </source>
</evidence>
<feature type="signal peptide" evidence="2">
    <location>
        <begin position="1"/>
        <end position="20"/>
    </location>
</feature>
<evidence type="ECO:0000256" key="2">
    <source>
        <dbReference type="SAM" id="SignalP"/>
    </source>
</evidence>
<accession>A0AAN9SRZ9</accession>
<evidence type="ECO:0000313" key="3">
    <source>
        <dbReference type="EMBL" id="KAK7402152.1"/>
    </source>
</evidence>
<comment type="caution">
    <text evidence="3">The sequence shown here is derived from an EMBL/GenBank/DDBJ whole genome shotgun (WGS) entry which is preliminary data.</text>
</comment>
<keyword evidence="1" id="KW-0472">Membrane</keyword>
<proteinExistence type="predicted"/>
<feature type="transmembrane region" description="Helical" evidence="1">
    <location>
        <begin position="79"/>
        <end position="101"/>
    </location>
</feature>
<evidence type="ECO:0000256" key="1">
    <source>
        <dbReference type="SAM" id="Phobius"/>
    </source>
</evidence>
<sequence>MIWTKLLIFTLSWLLRDISKITLLEGEVFPFINRFNPISVAEIVDVQRWRDDLIGEYFEVSLTDGYIGIVLDYLKSHEYLIPVIVVLFAEVSQFGSVFIMIMRVSGKLDIFVRELVLNPRDATSVEKFVIMCPIKKDLHIRGKERLFVIKAMVEDILQQESWFQ</sequence>
<keyword evidence="1" id="KW-0812">Transmembrane</keyword>
<keyword evidence="2" id="KW-0732">Signal</keyword>
<organism evidence="3 4">
    <name type="scientific">Psophocarpus tetragonolobus</name>
    <name type="common">Winged bean</name>
    <name type="synonym">Dolichos tetragonolobus</name>
    <dbReference type="NCBI Taxonomy" id="3891"/>
    <lineage>
        <taxon>Eukaryota</taxon>
        <taxon>Viridiplantae</taxon>
        <taxon>Streptophyta</taxon>
        <taxon>Embryophyta</taxon>
        <taxon>Tracheophyta</taxon>
        <taxon>Spermatophyta</taxon>
        <taxon>Magnoliopsida</taxon>
        <taxon>eudicotyledons</taxon>
        <taxon>Gunneridae</taxon>
        <taxon>Pentapetalae</taxon>
        <taxon>rosids</taxon>
        <taxon>fabids</taxon>
        <taxon>Fabales</taxon>
        <taxon>Fabaceae</taxon>
        <taxon>Papilionoideae</taxon>
        <taxon>50 kb inversion clade</taxon>
        <taxon>NPAAA clade</taxon>
        <taxon>indigoferoid/millettioid clade</taxon>
        <taxon>Phaseoleae</taxon>
        <taxon>Psophocarpus</taxon>
    </lineage>
</organism>